<keyword evidence="2" id="KW-1185">Reference proteome</keyword>
<accession>A0ACC2ZU45</accession>
<proteinExistence type="predicted"/>
<name>A0ACC2ZU45_9EURO</name>
<dbReference type="EMBL" id="JAPDRQ010000281">
    <property type="protein sequence ID" value="KAJ9651113.1"/>
    <property type="molecule type" value="Genomic_DNA"/>
</dbReference>
<gene>
    <name evidence="1" type="ORF">H2198_009592</name>
</gene>
<reference evidence="1" key="1">
    <citation type="submission" date="2022-10" db="EMBL/GenBank/DDBJ databases">
        <title>Culturing micro-colonial fungi from biological soil crusts in the Mojave desert and describing Neophaeococcomyces mojavensis, and introducing the new genera and species Taxawa tesnikishii.</title>
        <authorList>
            <person name="Kurbessoian T."/>
            <person name="Stajich J.E."/>
        </authorList>
    </citation>
    <scope>NUCLEOTIDE SEQUENCE</scope>
    <source>
        <strain evidence="1">JES_112</strain>
    </source>
</reference>
<comment type="caution">
    <text evidence="1">The sequence shown here is derived from an EMBL/GenBank/DDBJ whole genome shotgun (WGS) entry which is preliminary data.</text>
</comment>
<evidence type="ECO:0000313" key="1">
    <source>
        <dbReference type="EMBL" id="KAJ9651113.1"/>
    </source>
</evidence>
<organism evidence="1 2">
    <name type="scientific">Neophaeococcomyces mojaviensis</name>
    <dbReference type="NCBI Taxonomy" id="3383035"/>
    <lineage>
        <taxon>Eukaryota</taxon>
        <taxon>Fungi</taxon>
        <taxon>Dikarya</taxon>
        <taxon>Ascomycota</taxon>
        <taxon>Pezizomycotina</taxon>
        <taxon>Eurotiomycetes</taxon>
        <taxon>Chaetothyriomycetidae</taxon>
        <taxon>Chaetothyriales</taxon>
        <taxon>Chaetothyriales incertae sedis</taxon>
        <taxon>Neophaeococcomyces</taxon>
    </lineage>
</organism>
<dbReference type="Proteomes" id="UP001172386">
    <property type="component" value="Unassembled WGS sequence"/>
</dbReference>
<evidence type="ECO:0000313" key="2">
    <source>
        <dbReference type="Proteomes" id="UP001172386"/>
    </source>
</evidence>
<protein>
    <submittedName>
        <fullName evidence="1">Uncharacterized protein</fullName>
    </submittedName>
</protein>
<sequence length="464" mass="52006">MEPAKSLIRTTVRSFLPQPRAILITDALLIYSVLHLDDLVILFATQAKDLRKELNSLLAHRLISKATRAEARVGAARAIQREYYYINFHESVDAIKYRIVKLLEKVKALYSEDQTKRKDWSCPRCKAEYDEYAILDKISPDGFYCERCGEVLVQNEAAVRERGDHAKIRQINDQLRPFQDLIAQIDRQAVPENTFDEAWEKKRDIPKSREHMGAGKAVYVALDRPQKEDQLRRQEVVSAENIKVTIATATERERADAEAKRRAAELNARKNVLPEWHTKSAIGLDSGRPVKSEDGGASPLPGIKREEDEKKASILEESKMQDDLDAYMAEMERERLQKEREEAERAEQDEEEEEDDFEDVPGSSAIGTPISSQQIIKQEKSPTSSRINGIKRELDADGDSISGTSTGANTPIHTGPSSAPDPKRIKLENGSHGPAIKVESAGTGQANGVAAADSDEDDEEFEDV</sequence>